<dbReference type="Pfam" id="PF15067">
    <property type="entry name" value="FAM124"/>
    <property type="match status" value="1"/>
</dbReference>
<feature type="region of interest" description="Disordered" evidence="2">
    <location>
        <begin position="399"/>
        <end position="423"/>
    </location>
</feature>
<sequence length="423" mass="46554">MEKASTEDECVDSGAETGGSDYSRLSSTSSDLSMGELQDPFLVSVHLIADPGEGRILQRAADSILACVHPDLQLFRVSQRQSAELGPARQPALALILFLQEACGGEEEELLALRRALRRPPWRYHHTETVSSRRMLPLSPGSQDFFTLAPGTPLWALRQVHYGREIVRFTVYCQHQNYGDTVRLYRLLLRRRVWQRKEDFCFFLLYSNPRLEIQLSFKRLPPGRRPAVLESALLEVRVRDVGALVPLLPRPCSPISQVRWRTEDYDGNQILLQIAAVAAKLISPERLPNALTRARPEAISLIGSKSALQAPQRPFLTGPSPPRPPSAGAPPTPGHPQGEAEWWAEPRRSSRSGSLASLPHLGSASFRSTCSSPGPSSLRRSSSLVPPCRFSMDALVGAEETDVDTGDRVSPGGGVDLSVVSAY</sequence>
<evidence type="ECO:0000313" key="4">
    <source>
        <dbReference type="Ensembl" id="ENSTNIP00000001844.1"/>
    </source>
</evidence>
<dbReference type="PANTHER" id="PTHR14715:SF4">
    <property type="entry name" value="PROTEIN FAM124A"/>
    <property type="match status" value="1"/>
</dbReference>
<feature type="region of interest" description="Disordered" evidence="2">
    <location>
        <begin position="310"/>
        <end position="384"/>
    </location>
</feature>
<reference evidence="5" key="1">
    <citation type="journal article" date="2004" name="Nature">
        <title>Genome duplication in the teleost fish Tetraodon nigroviridis reveals the early vertebrate proto-karyotype.</title>
        <authorList>
            <person name="Jaillon O."/>
            <person name="Aury J.-M."/>
            <person name="Brunet F."/>
            <person name="Petit J.-L."/>
            <person name="Stange-Thomann N."/>
            <person name="Mauceli E."/>
            <person name="Bouneau L."/>
            <person name="Fischer C."/>
            <person name="Ozouf-Costaz C."/>
            <person name="Bernot A."/>
            <person name="Nicaud S."/>
            <person name="Jaffe D."/>
            <person name="Fisher S."/>
            <person name="Lutfalla G."/>
            <person name="Dossat C."/>
            <person name="Segurens B."/>
            <person name="Dasilva C."/>
            <person name="Salanoubat M."/>
            <person name="Levy M."/>
            <person name="Boudet N."/>
            <person name="Castellano S."/>
            <person name="Anthouard V."/>
            <person name="Jubin C."/>
            <person name="Castelli V."/>
            <person name="Katinka M."/>
            <person name="Vacherie B."/>
            <person name="Biemont C."/>
            <person name="Skalli Z."/>
            <person name="Cattolico L."/>
            <person name="Poulain J."/>
            <person name="De Berardinis V."/>
            <person name="Cruaud C."/>
            <person name="Duprat S."/>
            <person name="Brottier P."/>
            <person name="Coutanceau J.-P."/>
            <person name="Gouzy J."/>
            <person name="Parra G."/>
            <person name="Lardier G."/>
            <person name="Chapple C."/>
            <person name="McKernan K.J."/>
            <person name="McEwan P."/>
            <person name="Bosak S."/>
            <person name="Kellis M."/>
            <person name="Volff J.-N."/>
            <person name="Guigo R."/>
            <person name="Zody M.C."/>
            <person name="Mesirov J."/>
            <person name="Lindblad-Toh K."/>
            <person name="Birren B."/>
            <person name="Nusbaum C."/>
            <person name="Kahn D."/>
            <person name="Robinson-Rechavi M."/>
            <person name="Laudet V."/>
            <person name="Schachter V."/>
            <person name="Quetier F."/>
            <person name="Saurin W."/>
            <person name="Scarpelli C."/>
            <person name="Wincker P."/>
            <person name="Lander E.S."/>
            <person name="Weissenbach J."/>
            <person name="Roest Crollius H."/>
        </authorList>
    </citation>
    <scope>NUCLEOTIDE SEQUENCE [LARGE SCALE GENOMIC DNA]</scope>
</reference>
<protein>
    <submittedName>
        <fullName evidence="4">Family with sequence similarity 124 member A</fullName>
    </submittedName>
</protein>
<dbReference type="FunCoup" id="H3C0S8">
    <property type="interactions" value="644"/>
</dbReference>
<evidence type="ECO:0000313" key="5">
    <source>
        <dbReference type="Proteomes" id="UP000007303"/>
    </source>
</evidence>
<feature type="compositionally biased region" description="Low complexity" evidence="2">
    <location>
        <begin position="371"/>
        <end position="384"/>
    </location>
</feature>
<feature type="region of interest" description="Disordered" evidence="2">
    <location>
        <begin position="1"/>
        <end position="29"/>
    </location>
</feature>
<dbReference type="STRING" id="99883.ENSTNIP00000001844"/>
<feature type="compositionally biased region" description="Pro residues" evidence="2">
    <location>
        <begin position="319"/>
        <end position="334"/>
    </location>
</feature>
<dbReference type="HOGENOM" id="CLU_037215_0_0_1"/>
<dbReference type="Proteomes" id="UP000007303">
    <property type="component" value="Unassembled WGS sequence"/>
</dbReference>
<dbReference type="PANTHER" id="PTHR14715">
    <property type="entry name" value="FAM124 DOMAIN-CONTAINING PROTEIN-RELATED"/>
    <property type="match status" value="1"/>
</dbReference>
<keyword evidence="5" id="KW-1185">Reference proteome</keyword>
<name>H3C0S8_TETNG</name>
<evidence type="ECO:0000259" key="3">
    <source>
        <dbReference type="Pfam" id="PF15067"/>
    </source>
</evidence>
<evidence type="ECO:0000256" key="2">
    <source>
        <dbReference type="SAM" id="MobiDB-lite"/>
    </source>
</evidence>
<evidence type="ECO:0000256" key="1">
    <source>
        <dbReference type="ARBA" id="ARBA00006440"/>
    </source>
</evidence>
<dbReference type="OMA" id="DVRWQTE"/>
<reference evidence="4" key="2">
    <citation type="submission" date="2025-08" db="UniProtKB">
        <authorList>
            <consortium name="Ensembl"/>
        </authorList>
    </citation>
    <scope>IDENTIFICATION</scope>
</reference>
<organism evidence="4 5">
    <name type="scientific">Tetraodon nigroviridis</name>
    <name type="common">Spotted green pufferfish</name>
    <name type="synonym">Chelonodon nigroviridis</name>
    <dbReference type="NCBI Taxonomy" id="99883"/>
    <lineage>
        <taxon>Eukaryota</taxon>
        <taxon>Metazoa</taxon>
        <taxon>Chordata</taxon>
        <taxon>Craniata</taxon>
        <taxon>Vertebrata</taxon>
        <taxon>Euteleostomi</taxon>
        <taxon>Actinopterygii</taxon>
        <taxon>Neopterygii</taxon>
        <taxon>Teleostei</taxon>
        <taxon>Neoteleostei</taxon>
        <taxon>Acanthomorphata</taxon>
        <taxon>Eupercaria</taxon>
        <taxon>Tetraodontiformes</taxon>
        <taxon>Tetradontoidea</taxon>
        <taxon>Tetraodontidae</taxon>
        <taxon>Tetraodon</taxon>
    </lineage>
</organism>
<accession>H3C0S8</accession>
<dbReference type="AlphaFoldDB" id="H3C0S8"/>
<dbReference type="InterPro" id="IPR046365">
    <property type="entry name" value="FAM124_dom"/>
</dbReference>
<comment type="similarity">
    <text evidence="1">Belongs to the FAM124 family.</text>
</comment>
<reference evidence="4" key="3">
    <citation type="submission" date="2025-09" db="UniProtKB">
        <authorList>
            <consortium name="Ensembl"/>
        </authorList>
    </citation>
    <scope>IDENTIFICATION</scope>
</reference>
<dbReference type="GeneTree" id="ENSGT00590000083134"/>
<dbReference type="InterPro" id="IPR029380">
    <property type="entry name" value="FAM124"/>
</dbReference>
<dbReference type="Ensembl" id="ENSTNIT00000000445.1">
    <property type="protein sequence ID" value="ENSTNIP00000001844.1"/>
    <property type="gene ID" value="ENSTNIG00000000831.1"/>
</dbReference>
<dbReference type="InParanoid" id="H3C0S8"/>
<feature type="compositionally biased region" description="Low complexity" evidence="2">
    <location>
        <begin position="20"/>
        <end position="29"/>
    </location>
</feature>
<feature type="domain" description="FAM124" evidence="3">
    <location>
        <begin position="43"/>
        <end position="273"/>
    </location>
</feature>
<proteinExistence type="inferred from homology"/>